<dbReference type="GeneID" id="28980374"/>
<proteinExistence type="predicted"/>
<dbReference type="Proteomes" id="UP000053611">
    <property type="component" value="Unassembled WGS sequence"/>
</dbReference>
<sequence length="136" mass="14186">MRSGVGEVLTVIFAANSPSPPFCSSHCMTHHPTRYLCRSTSLRRTSFITALGHLSLPSSSPFPNATSDLDTAPPPCAAELAAMLACFAATSDLRAQGEGTNGCASAARQLHACMKKGGGSGKKQSSSINYLLSRVK</sequence>
<evidence type="ECO:0000313" key="2">
    <source>
        <dbReference type="EMBL" id="KLT39686.1"/>
    </source>
</evidence>
<accession>A0A0J0XF51</accession>
<keyword evidence="3" id="KW-1185">Reference proteome</keyword>
<evidence type="ECO:0000256" key="1">
    <source>
        <dbReference type="SAM" id="MobiDB-lite"/>
    </source>
</evidence>
<dbReference type="AlphaFoldDB" id="A0A0J0XF51"/>
<evidence type="ECO:0000313" key="3">
    <source>
        <dbReference type="Proteomes" id="UP000053611"/>
    </source>
</evidence>
<dbReference type="EMBL" id="KQ087251">
    <property type="protein sequence ID" value="KLT39686.1"/>
    <property type="molecule type" value="Genomic_DNA"/>
</dbReference>
<protein>
    <recommendedName>
        <fullName evidence="4">CHCH domain-containing protein</fullName>
    </recommendedName>
</protein>
<name>A0A0J0XF51_9TREE</name>
<dbReference type="RefSeq" id="XP_018276177.1">
    <property type="nucleotide sequence ID" value="XM_018419771.1"/>
</dbReference>
<reference evidence="2 3" key="1">
    <citation type="submission" date="2015-03" db="EMBL/GenBank/DDBJ databases">
        <title>Genomics and transcriptomics of the oil-accumulating basidiomycete yeast T. oleaginosus allow insights into substrate utilization and the diverse evolutionary trajectories of mating systems in fungi.</title>
        <authorList>
            <consortium name="DOE Joint Genome Institute"/>
            <person name="Kourist R."/>
            <person name="Kracht O."/>
            <person name="Bracharz F."/>
            <person name="Lipzen A."/>
            <person name="Nolan M."/>
            <person name="Ohm R."/>
            <person name="Grigoriev I."/>
            <person name="Sun S."/>
            <person name="Heitman J."/>
            <person name="Bruck T."/>
            <person name="Nowrousian M."/>
        </authorList>
    </citation>
    <scope>NUCLEOTIDE SEQUENCE [LARGE SCALE GENOMIC DNA]</scope>
    <source>
        <strain evidence="2 3">IBC0246</strain>
    </source>
</reference>
<feature type="region of interest" description="Disordered" evidence="1">
    <location>
        <begin position="115"/>
        <end position="136"/>
    </location>
</feature>
<evidence type="ECO:0008006" key="4">
    <source>
        <dbReference type="Google" id="ProtNLM"/>
    </source>
</evidence>
<gene>
    <name evidence="2" type="ORF">CC85DRAFT_181573</name>
</gene>
<organism evidence="2 3">
    <name type="scientific">Cutaneotrichosporon oleaginosum</name>
    <dbReference type="NCBI Taxonomy" id="879819"/>
    <lineage>
        <taxon>Eukaryota</taxon>
        <taxon>Fungi</taxon>
        <taxon>Dikarya</taxon>
        <taxon>Basidiomycota</taxon>
        <taxon>Agaricomycotina</taxon>
        <taxon>Tremellomycetes</taxon>
        <taxon>Trichosporonales</taxon>
        <taxon>Trichosporonaceae</taxon>
        <taxon>Cutaneotrichosporon</taxon>
    </lineage>
</organism>
<dbReference type="STRING" id="879819.A0A0J0XF51"/>